<keyword evidence="5 13" id="KW-0732">Signal</keyword>
<comment type="subcellular location">
    <subcellularLocation>
        <location evidence="2">Endomembrane system</location>
    </subcellularLocation>
</comment>
<keyword evidence="9 11" id="KW-0326">Glycosidase</keyword>
<dbReference type="PANTHER" id="PTHR12145:SF36">
    <property type="entry name" value="MANNAN ENDO-1,6-ALPHA-MANNOSIDASE DCW1"/>
    <property type="match status" value="1"/>
</dbReference>
<keyword evidence="10" id="KW-0961">Cell wall biogenesis/degradation</keyword>
<evidence type="ECO:0000256" key="7">
    <source>
        <dbReference type="ARBA" id="ARBA00023136"/>
    </source>
</evidence>
<evidence type="ECO:0000256" key="12">
    <source>
        <dbReference type="SAM" id="Phobius"/>
    </source>
</evidence>
<dbReference type="GO" id="GO:0071555">
    <property type="term" value="P:cell wall organization"/>
    <property type="evidence" value="ECO:0007669"/>
    <property type="project" value="UniProtKB-KW"/>
</dbReference>
<evidence type="ECO:0000313" key="15">
    <source>
        <dbReference type="Proteomes" id="UP000253472"/>
    </source>
</evidence>
<dbReference type="InterPro" id="IPR005198">
    <property type="entry name" value="Glyco_hydro_76"/>
</dbReference>
<evidence type="ECO:0000256" key="11">
    <source>
        <dbReference type="PIRNR" id="PIRNR016302"/>
    </source>
</evidence>
<comment type="caution">
    <text evidence="14">The sequence shown here is derived from an EMBL/GenBank/DDBJ whole genome shotgun (WGS) entry which is preliminary data.</text>
</comment>
<proteinExistence type="inferred from homology"/>
<dbReference type="GO" id="GO:0012505">
    <property type="term" value="C:endomembrane system"/>
    <property type="evidence" value="ECO:0007669"/>
    <property type="project" value="UniProtKB-SubCell"/>
</dbReference>
<organism evidence="14 15">
    <name type="scientific">Candida viswanathii</name>
    <dbReference type="NCBI Taxonomy" id="5486"/>
    <lineage>
        <taxon>Eukaryota</taxon>
        <taxon>Fungi</taxon>
        <taxon>Dikarya</taxon>
        <taxon>Ascomycota</taxon>
        <taxon>Saccharomycotina</taxon>
        <taxon>Pichiomycetes</taxon>
        <taxon>Debaryomycetaceae</taxon>
        <taxon>Candida/Lodderomyces clade</taxon>
        <taxon>Candida</taxon>
    </lineage>
</organism>
<evidence type="ECO:0000256" key="1">
    <source>
        <dbReference type="ARBA" id="ARBA00001452"/>
    </source>
</evidence>
<keyword evidence="12" id="KW-0812">Transmembrane</keyword>
<evidence type="ECO:0000256" key="9">
    <source>
        <dbReference type="ARBA" id="ARBA00023295"/>
    </source>
</evidence>
<evidence type="ECO:0000256" key="6">
    <source>
        <dbReference type="ARBA" id="ARBA00022801"/>
    </source>
</evidence>
<feature type="chain" id="PRO_5016826207" description="Mannan endo-1,6-alpha-mannosidase" evidence="13">
    <location>
        <begin position="22"/>
        <end position="452"/>
    </location>
</feature>
<dbReference type="GO" id="GO:0008496">
    <property type="term" value="F:mannan endo-1,6-alpha-mannosidase activity"/>
    <property type="evidence" value="ECO:0007669"/>
    <property type="project" value="UniProtKB-UniRule"/>
</dbReference>
<dbReference type="OrthoDB" id="4187847at2759"/>
<dbReference type="PIRSF" id="PIRSF016302">
    <property type="entry name" value="Man_a_manosd"/>
    <property type="match status" value="1"/>
</dbReference>
<dbReference type="STRING" id="5486.A0A367XR98"/>
<evidence type="ECO:0000256" key="8">
    <source>
        <dbReference type="ARBA" id="ARBA00023180"/>
    </source>
</evidence>
<dbReference type="Proteomes" id="UP000253472">
    <property type="component" value="Unassembled WGS sequence"/>
</dbReference>
<evidence type="ECO:0000256" key="10">
    <source>
        <dbReference type="ARBA" id="ARBA00023316"/>
    </source>
</evidence>
<dbReference type="GO" id="GO:0010570">
    <property type="term" value="P:regulation of filamentous growth"/>
    <property type="evidence" value="ECO:0007669"/>
    <property type="project" value="UniProtKB-ARBA"/>
</dbReference>
<dbReference type="Pfam" id="PF03663">
    <property type="entry name" value="Glyco_hydro_76"/>
    <property type="match status" value="1"/>
</dbReference>
<dbReference type="EC" id="3.2.1.101" evidence="4 11"/>
<feature type="transmembrane region" description="Helical" evidence="12">
    <location>
        <begin position="430"/>
        <end position="451"/>
    </location>
</feature>
<feature type="signal peptide" evidence="13">
    <location>
        <begin position="1"/>
        <end position="21"/>
    </location>
</feature>
<evidence type="ECO:0000256" key="5">
    <source>
        <dbReference type="ARBA" id="ARBA00022729"/>
    </source>
</evidence>
<keyword evidence="15" id="KW-1185">Reference proteome</keyword>
<evidence type="ECO:0000313" key="14">
    <source>
        <dbReference type="EMBL" id="RCK55302.1"/>
    </source>
</evidence>
<accession>A0A367XR98</accession>
<evidence type="ECO:0000256" key="13">
    <source>
        <dbReference type="SAM" id="SignalP"/>
    </source>
</evidence>
<dbReference type="GO" id="GO:0016052">
    <property type="term" value="P:carbohydrate catabolic process"/>
    <property type="evidence" value="ECO:0007669"/>
    <property type="project" value="InterPro"/>
</dbReference>
<protein>
    <recommendedName>
        <fullName evidence="4 11">Mannan endo-1,6-alpha-mannosidase</fullName>
        <ecNumber evidence="4 11">3.2.1.101</ecNumber>
    </recommendedName>
</protein>
<reference evidence="14 15" key="1">
    <citation type="submission" date="2018-06" db="EMBL/GenBank/DDBJ databases">
        <title>Whole genome sequencing of Candida tropicalis (genome annotated by CSBL at Korea University).</title>
        <authorList>
            <person name="Ahn J."/>
        </authorList>
    </citation>
    <scope>NUCLEOTIDE SEQUENCE [LARGE SCALE GENOMIC DNA]</scope>
    <source>
        <strain evidence="14 15">ATCC 20962</strain>
    </source>
</reference>
<dbReference type="InterPro" id="IPR008928">
    <property type="entry name" value="6-hairpin_glycosidase_sf"/>
</dbReference>
<dbReference type="SUPFAM" id="SSF48208">
    <property type="entry name" value="Six-hairpin glycosidases"/>
    <property type="match status" value="1"/>
</dbReference>
<dbReference type="EMBL" id="QLNQ01000030">
    <property type="protein sequence ID" value="RCK55302.1"/>
    <property type="molecule type" value="Genomic_DNA"/>
</dbReference>
<dbReference type="GO" id="GO:0007117">
    <property type="term" value="P:budding cell bud growth"/>
    <property type="evidence" value="ECO:0007669"/>
    <property type="project" value="TreeGrafter"/>
</dbReference>
<comment type="similarity">
    <text evidence="3 11">Belongs to the glycosyl hydrolase 76 family.</text>
</comment>
<name>A0A367XR98_9ASCO</name>
<comment type="catalytic activity">
    <reaction evidence="1 11">
        <text>Random hydrolysis of (1-&gt;6)-alpha-D-mannosidic linkages in unbranched (1-&gt;6)-mannans.</text>
        <dbReference type="EC" id="3.2.1.101"/>
    </reaction>
</comment>
<dbReference type="Gene3D" id="1.50.10.20">
    <property type="match status" value="1"/>
</dbReference>
<gene>
    <name evidence="14" type="primary">DFG5_1</name>
    <name evidence="14" type="ORF">Cantr_03635</name>
</gene>
<keyword evidence="6 11" id="KW-0378">Hydrolase</keyword>
<dbReference type="GO" id="GO:0009272">
    <property type="term" value="P:fungal-type cell wall biogenesis"/>
    <property type="evidence" value="ECO:0007669"/>
    <property type="project" value="TreeGrafter"/>
</dbReference>
<evidence type="ECO:0000256" key="3">
    <source>
        <dbReference type="ARBA" id="ARBA00009699"/>
    </source>
</evidence>
<evidence type="ECO:0000256" key="2">
    <source>
        <dbReference type="ARBA" id="ARBA00004308"/>
    </source>
</evidence>
<evidence type="ECO:0000256" key="4">
    <source>
        <dbReference type="ARBA" id="ARBA00012350"/>
    </source>
</evidence>
<dbReference type="PANTHER" id="PTHR12145">
    <property type="entry name" value="MANNAN ENDO-1,6-ALPHA-MANNOSIDASE DCW1"/>
    <property type="match status" value="1"/>
</dbReference>
<keyword evidence="7 12" id="KW-0472">Membrane</keyword>
<keyword evidence="8" id="KW-0325">Glycoprotein</keyword>
<dbReference type="FunFam" id="1.50.10.20:FF:000006">
    <property type="entry name" value="Mannan endo-1,6-alpha-mannosidase"/>
    <property type="match status" value="1"/>
</dbReference>
<keyword evidence="12" id="KW-1133">Transmembrane helix</keyword>
<dbReference type="InterPro" id="IPR014480">
    <property type="entry name" value="Mannan-1_6-alpha_mannosidase"/>
</dbReference>
<sequence length="452" mass="50488">MLSLNRLIVSVLLLFTSAVYSVEMQITSEDSICAAAKVVADGMWNYYEGFKYGGVVGMFAAPNYWWNAGEAFGGLVDYYTFCDSDNDTLRGWIYDGMYHQAGENYNYIPSNQSMTEGNDDQGVWGMAIMQAVERNFTEPESHSWLEMTQAVFNTMYARWDDEHCGGGLRWQIFTWNSGYDYKNSISNGCLFHLAARLARYTGNESNYIEAAEKVWTWMDDVGFLTEEDNGNFRIYDGAKIENNCSTVTDLRWSYTYGVFMAGCAYLYNFTGDTVWQTRALEIVEASLTYFFTSDKIMQETTCQPHNLCNNDQRSFRSLFSRCLGLTMLLMPETRDQILPYMEASAEGAAQSCSGGSDGVTCGENWSESGWDGVYGLGEQMSALEAIMSLVVKNPISVQTGGTNRTNYAAGTDSEDYSNQNELDITGRDRAGAGALTAIVLAIILGGSVWMMF</sequence>
<dbReference type="AlphaFoldDB" id="A0A367XR98"/>